<organism evidence="1">
    <name type="scientific">uncultured Cytophagales bacterium</name>
    <dbReference type="NCBI Taxonomy" id="158755"/>
    <lineage>
        <taxon>Bacteria</taxon>
        <taxon>Pseudomonadati</taxon>
        <taxon>Bacteroidota</taxon>
        <taxon>Sphingobacteriia</taxon>
        <taxon>Sphingobacteriales</taxon>
        <taxon>environmental samples</taxon>
    </lineage>
</organism>
<proteinExistence type="predicted"/>
<protein>
    <submittedName>
        <fullName evidence="1">Uncharacterized protein</fullName>
    </submittedName>
</protein>
<name>A0A6J4L336_9SPHI</name>
<dbReference type="AlphaFoldDB" id="A0A6J4L336"/>
<gene>
    <name evidence="1" type="ORF">AVDCRST_MAG56-6968</name>
</gene>
<evidence type="ECO:0000313" key="1">
    <source>
        <dbReference type="EMBL" id="CAA9321630.1"/>
    </source>
</evidence>
<accession>A0A6J4L336</accession>
<reference evidence="1" key="1">
    <citation type="submission" date="2020-02" db="EMBL/GenBank/DDBJ databases">
        <authorList>
            <person name="Meier V. D."/>
        </authorList>
    </citation>
    <scope>NUCLEOTIDE SEQUENCE</scope>
    <source>
        <strain evidence="1">AVDCRST_MAG56</strain>
    </source>
</reference>
<dbReference type="EMBL" id="CADCTQ010000577">
    <property type="protein sequence ID" value="CAA9321630.1"/>
    <property type="molecule type" value="Genomic_DNA"/>
</dbReference>
<sequence length="39" mass="3994">MVGETLTTAVAPLITVRNKPGKDLHAAVSVSLTASECVL</sequence>